<dbReference type="Proteomes" id="UP000240957">
    <property type="component" value="Unassembled WGS sequence"/>
</dbReference>
<dbReference type="AlphaFoldDB" id="A0A371YK15"/>
<organism evidence="1 2">
    <name type="scientific">Acinetobacter sichuanensis</name>
    <dbReference type="NCBI Taxonomy" id="2136183"/>
    <lineage>
        <taxon>Bacteria</taxon>
        <taxon>Pseudomonadati</taxon>
        <taxon>Pseudomonadota</taxon>
        <taxon>Gammaproteobacteria</taxon>
        <taxon>Moraxellales</taxon>
        <taxon>Moraxellaceae</taxon>
        <taxon>Acinetobacter</taxon>
    </lineage>
</organism>
<evidence type="ECO:0000313" key="1">
    <source>
        <dbReference type="EMBL" id="RFC81802.1"/>
    </source>
</evidence>
<accession>A0A371YK15</accession>
<name>A0A371YK15_9GAMM</name>
<reference evidence="1 2" key="1">
    <citation type="submission" date="2018-08" db="EMBL/GenBank/DDBJ databases">
        <title>The draft genome of Acinetobacter sichuanensis strain WCHAc060041.</title>
        <authorList>
            <person name="Qin J."/>
            <person name="Feng Y."/>
            <person name="Zong Z."/>
        </authorList>
    </citation>
    <scope>NUCLEOTIDE SEQUENCE [LARGE SCALE GENOMIC DNA]</scope>
    <source>
        <strain evidence="1 2">WCHAc060041</strain>
    </source>
</reference>
<dbReference type="EMBL" id="PYIX02000055">
    <property type="protein sequence ID" value="RFC81802.1"/>
    <property type="molecule type" value="Genomic_DNA"/>
</dbReference>
<protein>
    <submittedName>
        <fullName evidence="1">Uncharacterized protein</fullName>
    </submittedName>
</protein>
<sequence>MKMSFKEELILLIKNRGFSEEQVDDLILKYINLGINRNEMYKAIWDIFQDYYEILTKEQSYFEERFDYLGDIMTALTGDTSKSCILKFKGDPDNVEELAKIVREKKWMNP</sequence>
<evidence type="ECO:0000313" key="2">
    <source>
        <dbReference type="Proteomes" id="UP000240957"/>
    </source>
</evidence>
<proteinExistence type="predicted"/>
<comment type="caution">
    <text evidence="1">The sequence shown here is derived from an EMBL/GenBank/DDBJ whole genome shotgun (WGS) entry which is preliminary data.</text>
</comment>
<gene>
    <name evidence="1" type="ORF">C9E89_019855</name>
</gene>